<evidence type="ECO:0008006" key="3">
    <source>
        <dbReference type="Google" id="ProtNLM"/>
    </source>
</evidence>
<protein>
    <recommendedName>
        <fullName evidence="3">Phosphoglycerate mutase</fullName>
    </recommendedName>
</protein>
<name>T0H232_9SPHN</name>
<dbReference type="Gene3D" id="3.40.50.1240">
    <property type="entry name" value="Phosphoglycerate mutase-like"/>
    <property type="match status" value="1"/>
</dbReference>
<gene>
    <name evidence="1" type="ORF">L288_10230</name>
</gene>
<comment type="caution">
    <text evidence="1">The sequence shown here is derived from an EMBL/GenBank/DDBJ whole genome shotgun (WGS) entry which is preliminary data.</text>
</comment>
<dbReference type="Proteomes" id="UP000015525">
    <property type="component" value="Unassembled WGS sequence"/>
</dbReference>
<dbReference type="AlphaFoldDB" id="T0H232"/>
<organism evidence="1 2">
    <name type="scientific">Sphingobium quisquiliarum P25</name>
    <dbReference type="NCBI Taxonomy" id="1329909"/>
    <lineage>
        <taxon>Bacteria</taxon>
        <taxon>Pseudomonadati</taxon>
        <taxon>Pseudomonadota</taxon>
        <taxon>Alphaproteobacteria</taxon>
        <taxon>Sphingomonadales</taxon>
        <taxon>Sphingomonadaceae</taxon>
        <taxon>Sphingobium</taxon>
    </lineage>
</organism>
<dbReference type="PATRIC" id="fig|1329909.3.peg.1970"/>
<evidence type="ECO:0000313" key="2">
    <source>
        <dbReference type="Proteomes" id="UP000015525"/>
    </source>
</evidence>
<proteinExistence type="predicted"/>
<dbReference type="InterPro" id="IPR013078">
    <property type="entry name" value="His_Pase_superF_clade-1"/>
</dbReference>
<evidence type="ECO:0000313" key="1">
    <source>
        <dbReference type="EMBL" id="EQB07007.1"/>
    </source>
</evidence>
<dbReference type="Pfam" id="PF00300">
    <property type="entry name" value="His_Phos_1"/>
    <property type="match status" value="1"/>
</dbReference>
<sequence>MTGITLHLMRHGITGMTGRLLGHHDAPPHPDGVALCVDRARPIDCGRILTSDLSRARIPAEFIAAEKQAALHVDPRWRELDFGAWDCADAADLPTGALTDFWADPDGSPPPGGECWSSLCARVSAALGEIDAPALVLTHAGAMRAALSVLCGLDHRQVWTFDLPHGALLSLRLWPDGSGAQITGLAA</sequence>
<dbReference type="CDD" id="cd07067">
    <property type="entry name" value="HP_PGM_like"/>
    <property type="match status" value="1"/>
</dbReference>
<dbReference type="SMART" id="SM00855">
    <property type="entry name" value="PGAM"/>
    <property type="match status" value="1"/>
</dbReference>
<dbReference type="EMBL" id="ATHO01000087">
    <property type="protein sequence ID" value="EQB07007.1"/>
    <property type="molecule type" value="Genomic_DNA"/>
</dbReference>
<accession>T0H232</accession>
<keyword evidence="2" id="KW-1185">Reference proteome</keyword>
<reference evidence="1 2" key="1">
    <citation type="journal article" date="2013" name="Genome Announc.">
        <title>Draft Genome Sequence of Sphingobium quisquiliarum Strain P25T, a Novel Hexachlorocyclohexane (HCH)-Degrading Bacterium Isolated from an HCH Dumpsite.</title>
        <authorList>
            <person name="Kumar Singh A."/>
            <person name="Sangwan N."/>
            <person name="Sharma A."/>
            <person name="Gupta V."/>
            <person name="Khurana J.P."/>
            <person name="Lal R."/>
        </authorList>
    </citation>
    <scope>NUCLEOTIDE SEQUENCE [LARGE SCALE GENOMIC DNA]</scope>
    <source>
        <strain evidence="1 2">P25</strain>
    </source>
</reference>
<dbReference type="SUPFAM" id="SSF53254">
    <property type="entry name" value="Phosphoglycerate mutase-like"/>
    <property type="match status" value="1"/>
</dbReference>
<dbReference type="InterPro" id="IPR029033">
    <property type="entry name" value="His_PPase_superfam"/>
</dbReference>